<accession>A0A1M4UV62</accession>
<organism evidence="1 2">
    <name type="scientific">Cnuella takakiae</name>
    <dbReference type="NCBI Taxonomy" id="1302690"/>
    <lineage>
        <taxon>Bacteria</taxon>
        <taxon>Pseudomonadati</taxon>
        <taxon>Bacteroidota</taxon>
        <taxon>Chitinophagia</taxon>
        <taxon>Chitinophagales</taxon>
        <taxon>Chitinophagaceae</taxon>
        <taxon>Cnuella</taxon>
    </lineage>
</organism>
<reference evidence="1 2" key="1">
    <citation type="submission" date="2016-11" db="EMBL/GenBank/DDBJ databases">
        <authorList>
            <person name="Jaros S."/>
            <person name="Januszkiewicz K."/>
            <person name="Wedrychowicz H."/>
        </authorList>
    </citation>
    <scope>NUCLEOTIDE SEQUENCE [LARGE SCALE GENOMIC DNA]</scope>
    <source>
        <strain evidence="1 2">DSM 26897</strain>
    </source>
</reference>
<sequence length="152" mass="16987">MKVVYGLLALALGLMACNKDEFQTKPQIKVLSATPDVVPIGQALTVSLEFTDKEGDVDDSVTVIRTRINQRDFTKLPFTIKYKIPLFPDKTRGEMDVNMAWSTALTLQNSPLRIPGTNTNEPDTLRLQFSVKDAKGNRSDTITFDKNVIVIR</sequence>
<keyword evidence="2" id="KW-1185">Reference proteome</keyword>
<dbReference type="RefSeq" id="WP_073039625.1">
    <property type="nucleotide sequence ID" value="NZ_FQUO01000002.1"/>
</dbReference>
<dbReference type="Proteomes" id="UP000184368">
    <property type="component" value="Unassembled WGS sequence"/>
</dbReference>
<dbReference type="STRING" id="1302690.BUE76_13400"/>
<protein>
    <submittedName>
        <fullName evidence="1">Uncharacterized protein</fullName>
    </submittedName>
</protein>
<dbReference type="AlphaFoldDB" id="A0A1M4UV62"/>
<dbReference type="OrthoDB" id="658746at2"/>
<evidence type="ECO:0000313" key="2">
    <source>
        <dbReference type="Proteomes" id="UP000184368"/>
    </source>
</evidence>
<dbReference type="EMBL" id="FQUO01000002">
    <property type="protein sequence ID" value="SHE60490.1"/>
    <property type="molecule type" value="Genomic_DNA"/>
</dbReference>
<gene>
    <name evidence="1" type="ORF">SAMN05444008_10259</name>
</gene>
<dbReference type="PROSITE" id="PS51257">
    <property type="entry name" value="PROKAR_LIPOPROTEIN"/>
    <property type="match status" value="1"/>
</dbReference>
<proteinExistence type="predicted"/>
<evidence type="ECO:0000313" key="1">
    <source>
        <dbReference type="EMBL" id="SHE60490.1"/>
    </source>
</evidence>
<name>A0A1M4UV62_9BACT</name>